<protein>
    <submittedName>
        <fullName evidence="1">Uncharacterized protein</fullName>
    </submittedName>
</protein>
<dbReference type="EMBL" id="LAZR01011441">
    <property type="protein sequence ID" value="KKM61661.1"/>
    <property type="molecule type" value="Genomic_DNA"/>
</dbReference>
<reference evidence="1" key="1">
    <citation type="journal article" date="2015" name="Nature">
        <title>Complex archaea that bridge the gap between prokaryotes and eukaryotes.</title>
        <authorList>
            <person name="Spang A."/>
            <person name="Saw J.H."/>
            <person name="Jorgensen S.L."/>
            <person name="Zaremba-Niedzwiedzka K."/>
            <person name="Martijn J."/>
            <person name="Lind A.E."/>
            <person name="van Eijk R."/>
            <person name="Schleper C."/>
            <person name="Guy L."/>
            <person name="Ettema T.J."/>
        </authorList>
    </citation>
    <scope>NUCLEOTIDE SEQUENCE</scope>
</reference>
<name>A0A0F9JH17_9ZZZZ</name>
<evidence type="ECO:0000313" key="1">
    <source>
        <dbReference type="EMBL" id="KKM61661.1"/>
    </source>
</evidence>
<organism evidence="1">
    <name type="scientific">marine sediment metagenome</name>
    <dbReference type="NCBI Taxonomy" id="412755"/>
    <lineage>
        <taxon>unclassified sequences</taxon>
        <taxon>metagenomes</taxon>
        <taxon>ecological metagenomes</taxon>
    </lineage>
</organism>
<gene>
    <name evidence="1" type="ORF">LCGC14_1529520</name>
</gene>
<accession>A0A0F9JH17</accession>
<comment type="caution">
    <text evidence="1">The sequence shown here is derived from an EMBL/GenBank/DDBJ whole genome shotgun (WGS) entry which is preliminary data.</text>
</comment>
<dbReference type="AlphaFoldDB" id="A0A0F9JH17"/>
<proteinExistence type="predicted"/>
<sequence length="62" mass="7348">MRPVFTNKMCYFMKSRGLLETLYILYSDELEIIDNPTFQNDLGWICYIHTDSGYLFTVVKAK</sequence>